<protein>
    <submittedName>
        <fullName evidence="2">Cupin domain-containing protein</fullName>
    </submittedName>
</protein>
<gene>
    <name evidence="2" type="ORF">ACFQHK_04145</name>
</gene>
<dbReference type="SUPFAM" id="SSF51182">
    <property type="entry name" value="RmlC-like cupins"/>
    <property type="match status" value="1"/>
</dbReference>
<name>A0ABD5UAB1_9EURY</name>
<evidence type="ECO:0000313" key="3">
    <source>
        <dbReference type="Proteomes" id="UP001596406"/>
    </source>
</evidence>
<dbReference type="InterPro" id="IPR011051">
    <property type="entry name" value="RmlC_Cupin_sf"/>
</dbReference>
<organism evidence="2 3">
    <name type="scientific">Halomarina ordinaria</name>
    <dbReference type="NCBI Taxonomy" id="3033939"/>
    <lineage>
        <taxon>Archaea</taxon>
        <taxon>Methanobacteriati</taxon>
        <taxon>Methanobacteriota</taxon>
        <taxon>Stenosarchaea group</taxon>
        <taxon>Halobacteria</taxon>
        <taxon>Halobacteriales</taxon>
        <taxon>Natronomonadaceae</taxon>
        <taxon>Halomarina</taxon>
    </lineage>
</organism>
<keyword evidence="3" id="KW-1185">Reference proteome</keyword>
<dbReference type="InterPro" id="IPR013096">
    <property type="entry name" value="Cupin_2"/>
</dbReference>
<feature type="domain" description="Cupin type-2" evidence="1">
    <location>
        <begin position="63"/>
        <end position="109"/>
    </location>
</feature>
<dbReference type="InterPro" id="IPR014710">
    <property type="entry name" value="RmlC-like_jellyroll"/>
</dbReference>
<dbReference type="RefSeq" id="WP_304447393.1">
    <property type="nucleotide sequence ID" value="NZ_JARRAH010000001.1"/>
</dbReference>
<dbReference type="EMBL" id="JBHSXM010000001">
    <property type="protein sequence ID" value="MFC6835697.1"/>
    <property type="molecule type" value="Genomic_DNA"/>
</dbReference>
<sequence>MKQAKGDVQVRVDTPDAIARQEMDFGDASEYGELSGEYFTMKAGTDLSPLLEGLEDDLCQCPHWGYVVEGSLTARYTDGTEEVAATGDLFYWPPGHTVRAETDSDFVMFSPQDEHAAVLDHVLARLDGLEEGR</sequence>
<accession>A0ABD5UAB1</accession>
<dbReference type="Proteomes" id="UP001596406">
    <property type="component" value="Unassembled WGS sequence"/>
</dbReference>
<comment type="caution">
    <text evidence="2">The sequence shown here is derived from an EMBL/GenBank/DDBJ whole genome shotgun (WGS) entry which is preliminary data.</text>
</comment>
<evidence type="ECO:0000313" key="2">
    <source>
        <dbReference type="EMBL" id="MFC6835697.1"/>
    </source>
</evidence>
<dbReference type="Gene3D" id="2.60.120.10">
    <property type="entry name" value="Jelly Rolls"/>
    <property type="match status" value="1"/>
</dbReference>
<proteinExistence type="predicted"/>
<evidence type="ECO:0000259" key="1">
    <source>
        <dbReference type="Pfam" id="PF07883"/>
    </source>
</evidence>
<dbReference type="Pfam" id="PF07883">
    <property type="entry name" value="Cupin_2"/>
    <property type="match status" value="1"/>
</dbReference>
<reference evidence="2 3" key="1">
    <citation type="journal article" date="2019" name="Int. J. Syst. Evol. Microbiol.">
        <title>The Global Catalogue of Microorganisms (GCM) 10K type strain sequencing project: providing services to taxonomists for standard genome sequencing and annotation.</title>
        <authorList>
            <consortium name="The Broad Institute Genomics Platform"/>
            <consortium name="The Broad Institute Genome Sequencing Center for Infectious Disease"/>
            <person name="Wu L."/>
            <person name="Ma J."/>
        </authorList>
    </citation>
    <scope>NUCLEOTIDE SEQUENCE [LARGE SCALE GENOMIC DNA]</scope>
    <source>
        <strain evidence="2 3">PSRA2</strain>
    </source>
</reference>
<dbReference type="AlphaFoldDB" id="A0ABD5UAB1"/>